<dbReference type="PANTHER" id="PTHR15197">
    <property type="entry name" value="COILIN P80"/>
    <property type="match status" value="1"/>
</dbReference>
<gene>
    <name evidence="4" type="ORF">CFOL_v3_18416</name>
</gene>
<feature type="compositionally biased region" description="Basic residues" evidence="1">
    <location>
        <begin position="276"/>
        <end position="291"/>
    </location>
</feature>
<dbReference type="PANTHER" id="PTHR15197:SF0">
    <property type="entry name" value="COILIN"/>
    <property type="match status" value="1"/>
</dbReference>
<dbReference type="GO" id="GO:0015030">
    <property type="term" value="C:Cajal body"/>
    <property type="evidence" value="ECO:0007669"/>
    <property type="project" value="TreeGrafter"/>
</dbReference>
<feature type="compositionally biased region" description="Basic residues" evidence="1">
    <location>
        <begin position="167"/>
        <end position="186"/>
    </location>
</feature>
<dbReference type="AlphaFoldDB" id="A0A1Q3C3V5"/>
<sequence>METETETETVRLRLAFEDRHFLSKSQRTEGLKRSWFLLKPQLKTISHLSSYLLYFFNLTNACPNGLILSMNGFVLPPFESTHILKDTDIICVKKKGGKSSEIAKVGDGANELEVEIVEKQPAVVLTDVNLLSNEEFDKETGGYASESEENEHAHEKLEHTEAGCSVSKKRKASNKLQGSKRKKRKNASSEDCLPEDDLHVEKNGTSHRGGVLTEKSLVKKNRSFNTKGKLEESSTPENDDKSSSESKPNAKRQCQLSENGKGGLDVSSTSGGTKKVPSRSARRKKAKRHWLRERLRMEKEELHHDLLLGNDNQQSPEKDSPKFIEEHQFNQNSDVEDDMVPIVVRPGHIRFDPNGKVDADRNVQQNHIPMEIFQWNGITSKKKGQKWGKDKNAASKKNNSTDFYQECPDMLITEEEMTVDDDIDFKKFKPYAGLPKEGDVVAYRLIELSSFWTPELSSFRVGKISSCDPESNKILLVPVPEYPIAFDRNVDKDASELQTDMSLYREDGSLEMDFSSLIDVRIVKHGNLSSAKSVTSAVNEVDERDQTAVTSQPKNNNEVHAPTKENGQLDAWEEISQALSAKKAQLSQEDDWSTKESSGRRSWPYKAFRGSALGPIMSLLRAENGLEE</sequence>
<dbReference type="Proteomes" id="UP000187406">
    <property type="component" value="Unassembled WGS sequence"/>
</dbReference>
<protein>
    <submittedName>
        <fullName evidence="4">Uncharacterized protein</fullName>
    </submittedName>
</protein>
<keyword evidence="5" id="KW-1185">Reference proteome</keyword>
<dbReference type="InterPro" id="IPR031722">
    <property type="entry name" value="Coilin_N"/>
</dbReference>
<dbReference type="GO" id="GO:0000387">
    <property type="term" value="P:spliceosomal snRNP assembly"/>
    <property type="evidence" value="ECO:0007669"/>
    <property type="project" value="TreeGrafter"/>
</dbReference>
<dbReference type="EMBL" id="BDDD01001287">
    <property type="protein sequence ID" value="GAV74936.1"/>
    <property type="molecule type" value="Genomic_DNA"/>
</dbReference>
<dbReference type="Pfam" id="PF15862">
    <property type="entry name" value="Coilin_N"/>
    <property type="match status" value="1"/>
</dbReference>
<evidence type="ECO:0000259" key="3">
    <source>
        <dbReference type="Pfam" id="PF23086"/>
    </source>
</evidence>
<feature type="domain" description="Coilin tudor" evidence="3">
    <location>
        <begin position="422"/>
        <end position="526"/>
    </location>
</feature>
<feature type="compositionally biased region" description="Basic and acidic residues" evidence="1">
    <location>
        <begin position="228"/>
        <end position="244"/>
    </location>
</feature>
<dbReference type="GO" id="GO:0030619">
    <property type="term" value="F:U1 snRNA binding"/>
    <property type="evidence" value="ECO:0007669"/>
    <property type="project" value="TreeGrafter"/>
</dbReference>
<evidence type="ECO:0000313" key="5">
    <source>
        <dbReference type="Proteomes" id="UP000187406"/>
    </source>
</evidence>
<evidence type="ECO:0000313" key="4">
    <source>
        <dbReference type="EMBL" id="GAV74936.1"/>
    </source>
</evidence>
<feature type="compositionally biased region" description="Polar residues" evidence="1">
    <location>
        <begin position="547"/>
        <end position="558"/>
    </location>
</feature>
<feature type="region of interest" description="Disordered" evidence="1">
    <location>
        <begin position="533"/>
        <end position="567"/>
    </location>
</feature>
<organism evidence="4 5">
    <name type="scientific">Cephalotus follicularis</name>
    <name type="common">Albany pitcher plant</name>
    <dbReference type="NCBI Taxonomy" id="3775"/>
    <lineage>
        <taxon>Eukaryota</taxon>
        <taxon>Viridiplantae</taxon>
        <taxon>Streptophyta</taxon>
        <taxon>Embryophyta</taxon>
        <taxon>Tracheophyta</taxon>
        <taxon>Spermatophyta</taxon>
        <taxon>Magnoliopsida</taxon>
        <taxon>eudicotyledons</taxon>
        <taxon>Gunneridae</taxon>
        <taxon>Pentapetalae</taxon>
        <taxon>rosids</taxon>
        <taxon>fabids</taxon>
        <taxon>Oxalidales</taxon>
        <taxon>Cephalotaceae</taxon>
        <taxon>Cephalotus</taxon>
    </lineage>
</organism>
<dbReference type="InterPro" id="IPR056398">
    <property type="entry name" value="Tudor_Coilin"/>
</dbReference>
<reference evidence="5" key="1">
    <citation type="submission" date="2016-04" db="EMBL/GenBank/DDBJ databases">
        <title>Cephalotus genome sequencing.</title>
        <authorList>
            <person name="Fukushima K."/>
            <person name="Hasebe M."/>
            <person name="Fang X."/>
        </authorList>
    </citation>
    <scope>NUCLEOTIDE SEQUENCE [LARGE SCALE GENOMIC DNA]</scope>
    <source>
        <strain evidence="5">cv. St1</strain>
    </source>
</reference>
<dbReference type="InterPro" id="IPR024822">
    <property type="entry name" value="Coilin"/>
</dbReference>
<feature type="domain" description="Coilin N-terminal" evidence="2">
    <location>
        <begin position="10"/>
        <end position="188"/>
    </location>
</feature>
<name>A0A1Q3C3V5_CEPFO</name>
<evidence type="ECO:0000259" key="2">
    <source>
        <dbReference type="Pfam" id="PF15862"/>
    </source>
</evidence>
<feature type="region of interest" description="Disordered" evidence="1">
    <location>
        <begin position="138"/>
        <end position="295"/>
    </location>
</feature>
<comment type="caution">
    <text evidence="4">The sequence shown here is derived from an EMBL/GenBank/DDBJ whole genome shotgun (WGS) entry which is preliminary data.</text>
</comment>
<dbReference type="FunCoup" id="A0A1Q3C3V5">
    <property type="interactions" value="1312"/>
</dbReference>
<dbReference type="GO" id="GO:0030620">
    <property type="term" value="F:U2 snRNA binding"/>
    <property type="evidence" value="ECO:0007669"/>
    <property type="project" value="TreeGrafter"/>
</dbReference>
<dbReference type="STRING" id="3775.A0A1Q3C3V5"/>
<dbReference type="OrthoDB" id="74813at2759"/>
<dbReference type="InParanoid" id="A0A1Q3C3V5"/>
<accession>A0A1Q3C3V5</accession>
<dbReference type="Pfam" id="PF23086">
    <property type="entry name" value="Tudor_Coilin"/>
    <property type="match status" value="1"/>
</dbReference>
<evidence type="ECO:0000256" key="1">
    <source>
        <dbReference type="SAM" id="MobiDB-lite"/>
    </source>
</evidence>
<feature type="compositionally biased region" description="Basic and acidic residues" evidence="1">
    <location>
        <begin position="150"/>
        <end position="161"/>
    </location>
</feature>
<proteinExistence type="predicted"/>
<feature type="region of interest" description="Disordered" evidence="1">
    <location>
        <begin position="583"/>
        <end position="602"/>
    </location>
</feature>